<dbReference type="EC" id="2.7.8.7" evidence="1"/>
<dbReference type="Proteomes" id="UP000009328">
    <property type="component" value="Unassembled WGS sequence"/>
</dbReference>
<reference evidence="4 5" key="1">
    <citation type="journal article" date="2012" name="Eukaryot. Cell">
        <title>Draft genome sequence of Wickerhamomyces ciferrii NRRL Y-1031 F-60-10.</title>
        <authorList>
            <person name="Schneider J."/>
            <person name="Andrea H."/>
            <person name="Blom J."/>
            <person name="Jaenicke S."/>
            <person name="Ruckert C."/>
            <person name="Schorsch C."/>
            <person name="Szczepanowski R."/>
            <person name="Farwick M."/>
            <person name="Goesmann A."/>
            <person name="Puhler A."/>
            <person name="Schaffer S."/>
            <person name="Tauch A."/>
            <person name="Kohler T."/>
            <person name="Brinkrolf K."/>
        </authorList>
    </citation>
    <scope>NUCLEOTIDE SEQUENCE [LARGE SCALE GENOMIC DNA]</scope>
    <source>
        <strain evidence="5">ATCC 14091 / BCRC 22168 / CBS 111 / JCM 3599 / NBRC 0793 / NRRL Y-1031 F-60-10</strain>
    </source>
</reference>
<dbReference type="Pfam" id="PF01648">
    <property type="entry name" value="ACPS"/>
    <property type="match status" value="1"/>
</dbReference>
<dbReference type="eggNOG" id="KOG0945">
    <property type="taxonomic scope" value="Eukaryota"/>
</dbReference>
<dbReference type="InterPro" id="IPR008278">
    <property type="entry name" value="4-PPantetheinyl_Trfase_dom"/>
</dbReference>
<dbReference type="PANTHER" id="PTHR12215">
    <property type="entry name" value="PHOSPHOPANTETHEINE TRANSFERASE"/>
    <property type="match status" value="1"/>
</dbReference>
<keyword evidence="5" id="KW-1185">Reference proteome</keyword>
<name>K0KGJ3_WICCF</name>
<feature type="domain" description="4'-phosphopantetheinyl transferase" evidence="3">
    <location>
        <begin position="106"/>
        <end position="194"/>
    </location>
</feature>
<accession>K0KGJ3</accession>
<dbReference type="InterPro" id="IPR050559">
    <property type="entry name" value="P-Pant_transferase_sf"/>
</dbReference>
<keyword evidence="2 4" id="KW-0808">Transferase</keyword>
<dbReference type="EMBL" id="CAIF01000036">
    <property type="protein sequence ID" value="CCH42101.1"/>
    <property type="molecule type" value="Genomic_DNA"/>
</dbReference>
<gene>
    <name evidence="4" type="ORF">BN7_1643</name>
</gene>
<dbReference type="InParanoid" id="K0KGJ3"/>
<protein>
    <recommendedName>
        <fullName evidence="1">holo-[acyl-carrier-protein] synthase</fullName>
        <ecNumber evidence="1">2.7.8.7</ecNumber>
    </recommendedName>
</protein>
<dbReference type="STRING" id="1206466.K0KGJ3"/>
<sequence length="259" mass="30062">MSQENIISSFNEFKRSYGSETVVFYVEIDETWDDDYQVSNAKTALANQLLQRFISCLYLGTTDQSSLVFKQNEYGKPYLVGSDFSFSMSNQQGYTSMVINPNGKEIGIDLASCKDVEKFEQDYLNHFQNIFHENEFKLLEEHTNKDELKLIFTTYWALKESYTKYLGIGLNSDLSSYNFQNVELLPENSNPVQMDDPMIIRHNINWSNSTKLEITNEPQKENIWLTKVTPDIVVSIIGYIPRQPRLIKIPLKSITNYFS</sequence>
<dbReference type="InterPro" id="IPR037143">
    <property type="entry name" value="4-PPantetheinyl_Trfase_dom_sf"/>
</dbReference>
<dbReference type="PANTHER" id="PTHR12215:SF10">
    <property type="entry name" value="L-AMINOADIPATE-SEMIALDEHYDE DEHYDROGENASE-PHOSPHOPANTETHEINYL TRANSFERASE"/>
    <property type="match status" value="1"/>
</dbReference>
<evidence type="ECO:0000313" key="5">
    <source>
        <dbReference type="Proteomes" id="UP000009328"/>
    </source>
</evidence>
<dbReference type="FunCoup" id="K0KGJ3">
    <property type="interactions" value="42"/>
</dbReference>
<organism evidence="4 5">
    <name type="scientific">Wickerhamomyces ciferrii (strain ATCC 14091 / BCRC 22168 / CBS 111 / JCM 3599 / NBRC 0793 / NRRL Y-1031 F-60-10)</name>
    <name type="common">Yeast</name>
    <name type="synonym">Pichia ciferrii</name>
    <dbReference type="NCBI Taxonomy" id="1206466"/>
    <lineage>
        <taxon>Eukaryota</taxon>
        <taxon>Fungi</taxon>
        <taxon>Dikarya</taxon>
        <taxon>Ascomycota</taxon>
        <taxon>Saccharomycotina</taxon>
        <taxon>Saccharomycetes</taxon>
        <taxon>Phaffomycetales</taxon>
        <taxon>Wickerhamomycetaceae</taxon>
        <taxon>Wickerhamomyces</taxon>
    </lineage>
</organism>
<evidence type="ECO:0000256" key="1">
    <source>
        <dbReference type="ARBA" id="ARBA00013172"/>
    </source>
</evidence>
<proteinExistence type="predicted"/>
<comment type="caution">
    <text evidence="4">The sequence shown here is derived from an EMBL/GenBank/DDBJ whole genome shotgun (WGS) entry which is preliminary data.</text>
</comment>
<dbReference type="AlphaFoldDB" id="K0KGJ3"/>
<dbReference type="GO" id="GO:0005829">
    <property type="term" value="C:cytosol"/>
    <property type="evidence" value="ECO:0007669"/>
    <property type="project" value="TreeGrafter"/>
</dbReference>
<dbReference type="GO" id="GO:0008897">
    <property type="term" value="F:holo-[acyl-carrier-protein] synthase activity"/>
    <property type="evidence" value="ECO:0007669"/>
    <property type="project" value="UniProtKB-EC"/>
</dbReference>
<dbReference type="HOGENOM" id="CLU_1074440_0_0_1"/>
<dbReference type="GO" id="GO:0000287">
    <property type="term" value="F:magnesium ion binding"/>
    <property type="evidence" value="ECO:0007669"/>
    <property type="project" value="InterPro"/>
</dbReference>
<dbReference type="GO" id="GO:0019878">
    <property type="term" value="P:lysine biosynthetic process via aminoadipic acid"/>
    <property type="evidence" value="ECO:0007669"/>
    <property type="project" value="TreeGrafter"/>
</dbReference>
<dbReference type="SUPFAM" id="SSF56214">
    <property type="entry name" value="4'-phosphopantetheinyl transferase"/>
    <property type="match status" value="2"/>
</dbReference>
<evidence type="ECO:0000256" key="2">
    <source>
        <dbReference type="ARBA" id="ARBA00022679"/>
    </source>
</evidence>
<dbReference type="Gene3D" id="3.90.470.20">
    <property type="entry name" value="4'-phosphopantetheinyl transferase domain"/>
    <property type="match status" value="1"/>
</dbReference>
<evidence type="ECO:0000313" key="4">
    <source>
        <dbReference type="EMBL" id="CCH42101.1"/>
    </source>
</evidence>
<evidence type="ECO:0000259" key="3">
    <source>
        <dbReference type="Pfam" id="PF01648"/>
    </source>
</evidence>